<evidence type="ECO:0008006" key="3">
    <source>
        <dbReference type="Google" id="ProtNLM"/>
    </source>
</evidence>
<organism evidence="1 2">
    <name type="scientific">Sutcliffiella cohnii</name>
    <dbReference type="NCBI Taxonomy" id="33932"/>
    <lineage>
        <taxon>Bacteria</taxon>
        <taxon>Bacillati</taxon>
        <taxon>Bacillota</taxon>
        <taxon>Bacilli</taxon>
        <taxon>Bacillales</taxon>
        <taxon>Bacillaceae</taxon>
        <taxon>Sutcliffiella</taxon>
    </lineage>
</organism>
<dbReference type="PANTHER" id="PTHR39961:SF1">
    <property type="entry name" value="DUF458 DOMAIN-CONTAINING PROTEIN"/>
    <property type="match status" value="1"/>
</dbReference>
<dbReference type="EMBL" id="CP018866">
    <property type="protein sequence ID" value="AST94299.1"/>
    <property type="molecule type" value="Genomic_DNA"/>
</dbReference>
<protein>
    <recommendedName>
        <fullName evidence="3">DUF458 domain-containing protein</fullName>
    </recommendedName>
</protein>
<gene>
    <name evidence="1" type="ORF">BC6307_09945</name>
</gene>
<accession>A0A223KXW2</accession>
<keyword evidence="2" id="KW-1185">Reference proteome</keyword>
<reference evidence="1 2" key="1">
    <citation type="submission" date="2016-12" db="EMBL/GenBank/DDBJ databases">
        <title>The whole genome sequencing and assembly of Bacillus cohnii DSM 6307T strain.</title>
        <authorList>
            <person name="Lee Y.-J."/>
            <person name="Yi H."/>
            <person name="Bahn Y.-S."/>
            <person name="Kim J.F."/>
            <person name="Lee D.-W."/>
        </authorList>
    </citation>
    <scope>NUCLEOTIDE SEQUENCE [LARGE SCALE GENOMIC DNA]</scope>
    <source>
        <strain evidence="1 2">DSM 6307</strain>
    </source>
</reference>
<dbReference type="PANTHER" id="PTHR39961">
    <property type="entry name" value="HYPOTHETICAL CYTOSOLIC PROTEIN"/>
    <property type="match status" value="1"/>
</dbReference>
<dbReference type="Pfam" id="PF04308">
    <property type="entry name" value="RNaseH_like"/>
    <property type="match status" value="1"/>
</dbReference>
<evidence type="ECO:0000313" key="2">
    <source>
        <dbReference type="Proteomes" id="UP000215224"/>
    </source>
</evidence>
<dbReference type="InterPro" id="IPR007405">
    <property type="entry name" value="Phage_KVP40_Orf299"/>
</dbReference>
<sequence>MYYEPEKGKWFILETSLVFYNTIFKELTFDQMFDKIIEFIKKEPKACYRLSIGTDSQVHATVTKFVTAIHIHRVGKGAIGFLKTHLVNRKIESIREKISLETILSQEVAFLYTEERLLCIENLLLPFLNEGADFHFEIHLDIGTNGMTKELIKEMTGRIEAMGVEAKIKPESYAAFSYANRFTK</sequence>
<dbReference type="Proteomes" id="UP000215224">
    <property type="component" value="Chromosome"/>
</dbReference>
<name>A0A223KXW2_9BACI</name>
<dbReference type="STRING" id="1314751.GCA_001591425_01308"/>
<evidence type="ECO:0000313" key="1">
    <source>
        <dbReference type="EMBL" id="AST94299.1"/>
    </source>
</evidence>
<dbReference type="KEGG" id="bcoh:BC6307_09945"/>
<proteinExistence type="predicted"/>
<dbReference type="AlphaFoldDB" id="A0A223KXW2"/>